<name>A0A381Q8N0_9ZZZZ</name>
<dbReference type="EMBL" id="UINC01001209">
    <property type="protein sequence ID" value="SUZ74387.1"/>
    <property type="molecule type" value="Genomic_DNA"/>
</dbReference>
<dbReference type="AlphaFoldDB" id="A0A381Q8N0"/>
<proteinExistence type="inferred from homology"/>
<evidence type="ECO:0000256" key="3">
    <source>
        <dbReference type="ARBA" id="ARBA00022692"/>
    </source>
</evidence>
<organism evidence="9">
    <name type="scientific">marine metagenome</name>
    <dbReference type="NCBI Taxonomy" id="408172"/>
    <lineage>
        <taxon>unclassified sequences</taxon>
        <taxon>metagenomes</taxon>
        <taxon>ecological metagenomes</taxon>
    </lineage>
</organism>
<dbReference type="InterPro" id="IPR022764">
    <property type="entry name" value="Peptidase_S54_rhomboid_dom"/>
</dbReference>
<reference evidence="9" key="1">
    <citation type="submission" date="2018-05" db="EMBL/GenBank/DDBJ databases">
        <authorList>
            <person name="Lanie J.A."/>
            <person name="Ng W.-L."/>
            <person name="Kazmierczak K.M."/>
            <person name="Andrzejewski T.M."/>
            <person name="Davidsen T.M."/>
            <person name="Wayne K.J."/>
            <person name="Tettelin H."/>
            <person name="Glass J.I."/>
            <person name="Rusch D."/>
            <person name="Podicherti R."/>
            <person name="Tsui H.-C.T."/>
            <person name="Winkler M.E."/>
        </authorList>
    </citation>
    <scope>NUCLEOTIDE SEQUENCE</scope>
</reference>
<dbReference type="Gene3D" id="1.20.1540.10">
    <property type="entry name" value="Rhomboid-like"/>
    <property type="match status" value="1"/>
</dbReference>
<evidence type="ECO:0000259" key="8">
    <source>
        <dbReference type="Pfam" id="PF01694"/>
    </source>
</evidence>
<dbReference type="Pfam" id="PF01694">
    <property type="entry name" value="Rhomboid"/>
    <property type="match status" value="1"/>
</dbReference>
<evidence type="ECO:0000256" key="2">
    <source>
        <dbReference type="ARBA" id="ARBA00009045"/>
    </source>
</evidence>
<evidence type="ECO:0000256" key="5">
    <source>
        <dbReference type="ARBA" id="ARBA00022989"/>
    </source>
</evidence>
<dbReference type="InterPro" id="IPR035952">
    <property type="entry name" value="Rhomboid-like_sf"/>
</dbReference>
<keyword evidence="5 7" id="KW-1133">Transmembrane helix</keyword>
<dbReference type="GO" id="GO:0004252">
    <property type="term" value="F:serine-type endopeptidase activity"/>
    <property type="evidence" value="ECO:0007669"/>
    <property type="project" value="InterPro"/>
</dbReference>
<feature type="transmembrane region" description="Helical" evidence="7">
    <location>
        <begin position="224"/>
        <end position="244"/>
    </location>
</feature>
<protein>
    <recommendedName>
        <fullName evidence="8">Peptidase S54 rhomboid domain-containing protein</fullName>
    </recommendedName>
</protein>
<dbReference type="PANTHER" id="PTHR43731:SF14">
    <property type="entry name" value="PRESENILIN-ASSOCIATED RHOMBOID-LIKE PROTEIN, MITOCHONDRIAL"/>
    <property type="match status" value="1"/>
</dbReference>
<evidence type="ECO:0000256" key="1">
    <source>
        <dbReference type="ARBA" id="ARBA00004141"/>
    </source>
</evidence>
<gene>
    <name evidence="9" type="ORF">METZ01_LOCUS27241</name>
</gene>
<evidence type="ECO:0000256" key="4">
    <source>
        <dbReference type="ARBA" id="ARBA00022801"/>
    </source>
</evidence>
<feature type="transmembrane region" description="Helical" evidence="7">
    <location>
        <begin position="97"/>
        <end position="121"/>
    </location>
</feature>
<keyword evidence="4" id="KW-0378">Hydrolase</keyword>
<dbReference type="InterPro" id="IPR050925">
    <property type="entry name" value="Rhomboid_protease_S54"/>
</dbReference>
<feature type="transmembrane region" description="Helical" evidence="7">
    <location>
        <begin position="184"/>
        <end position="204"/>
    </location>
</feature>
<evidence type="ECO:0000256" key="7">
    <source>
        <dbReference type="SAM" id="Phobius"/>
    </source>
</evidence>
<accession>A0A381Q8N0</accession>
<keyword evidence="6 7" id="KW-0472">Membrane</keyword>
<comment type="subcellular location">
    <subcellularLocation>
        <location evidence="1">Membrane</location>
        <topology evidence="1">Multi-pass membrane protein</topology>
    </subcellularLocation>
</comment>
<feature type="transmembrane region" description="Helical" evidence="7">
    <location>
        <begin position="12"/>
        <end position="32"/>
    </location>
</feature>
<comment type="similarity">
    <text evidence="2">Belongs to the peptidase S54 family.</text>
</comment>
<evidence type="ECO:0000256" key="6">
    <source>
        <dbReference type="ARBA" id="ARBA00023136"/>
    </source>
</evidence>
<sequence length="397" mass="43039">MILPLGDEPNPRSLPVVTYALMLINCATYLFVSLPLSFVGPEPGDPVVLEYLGAIEESMARPLSPRGVNAIVQGLRQYDLFVFEWGFRPAAPQALNLLTAMFLHAGFLHLAGNMLFLWIYGDNVEYRLGRMRYLATYLGTGVAATLFHLMLASSSPLPLLGASGAISGVLGVYFVWFPRNRVRLWVMLFPFFMHVIKAPARWVLGFYVVADNLLPLLLGSRGGGVAYGAHIGGFFGGVLVAWVINRRSLTTKSIDFETSSLPNEPGAAAGSLSSLVEGGDYEAAARVYVGLSSGETRRALTEPQSLRLGHWMAARGHPHAALSVFQRQLRDYPIGDGAADAHVAVGLLQLRTFGQPTAAYQHLVEALGLDPSPETETLARQGLSQIAALQKFQLNST</sequence>
<keyword evidence="3 7" id="KW-0812">Transmembrane</keyword>
<feature type="transmembrane region" description="Helical" evidence="7">
    <location>
        <begin position="157"/>
        <end position="177"/>
    </location>
</feature>
<feature type="domain" description="Peptidase S54 rhomboid" evidence="8">
    <location>
        <begin position="93"/>
        <end position="245"/>
    </location>
</feature>
<dbReference type="SUPFAM" id="SSF144091">
    <property type="entry name" value="Rhomboid-like"/>
    <property type="match status" value="1"/>
</dbReference>
<dbReference type="GO" id="GO:0016020">
    <property type="term" value="C:membrane"/>
    <property type="evidence" value="ECO:0007669"/>
    <property type="project" value="UniProtKB-SubCell"/>
</dbReference>
<feature type="transmembrane region" description="Helical" evidence="7">
    <location>
        <begin position="133"/>
        <end position="151"/>
    </location>
</feature>
<evidence type="ECO:0000313" key="9">
    <source>
        <dbReference type="EMBL" id="SUZ74387.1"/>
    </source>
</evidence>
<dbReference type="PANTHER" id="PTHR43731">
    <property type="entry name" value="RHOMBOID PROTEASE"/>
    <property type="match status" value="1"/>
</dbReference>